<evidence type="ECO:0000256" key="1">
    <source>
        <dbReference type="ARBA" id="ARBA00010394"/>
    </source>
</evidence>
<dbReference type="InterPro" id="IPR000225">
    <property type="entry name" value="Armadillo"/>
</dbReference>
<protein>
    <submittedName>
        <fullName evidence="5">Importin subunit alpha-3</fullName>
    </submittedName>
</protein>
<feature type="repeat" description="ARM" evidence="4">
    <location>
        <begin position="187"/>
        <end position="220"/>
    </location>
</feature>
<comment type="similarity">
    <text evidence="1">Belongs to the importin alpha family.</text>
</comment>
<feature type="repeat" description="ARM" evidence="4">
    <location>
        <begin position="102"/>
        <end position="134"/>
    </location>
</feature>
<sequence>MSHDSVAVHTDPESQTTTEVELENLVRKARSSNLEEKLSAVQAIGKLLSTVEDHPTDAISRTGVVPVLVSCLQSSSHSLLLQVLSTLQVLTFEQSLMVVRYGALPLLVQLFNSKDPLVCEQALCVLDNICHDNECFDDINVDGFIERLLFFVNDRTPTSLLRGVSRTLSHLCSIKSSFESICKSIQRILPALVSLVQKEDIDVKAKASWALSYLAANQIQ</sequence>
<dbReference type="Gene3D" id="1.25.10.10">
    <property type="entry name" value="Leucine-rich Repeat Variant"/>
    <property type="match status" value="1"/>
</dbReference>
<dbReference type="Pfam" id="PF00514">
    <property type="entry name" value="Arm"/>
    <property type="match status" value="3"/>
</dbReference>
<name>A0AA35TVI3_GEOBA</name>
<gene>
    <name evidence="5" type="ORF">GBAR_LOCUS29737</name>
</gene>
<reference evidence="5" key="1">
    <citation type="submission" date="2023-03" db="EMBL/GenBank/DDBJ databases">
        <authorList>
            <person name="Steffen K."/>
            <person name="Cardenas P."/>
        </authorList>
    </citation>
    <scope>NUCLEOTIDE SEQUENCE</scope>
</reference>
<evidence type="ECO:0000256" key="4">
    <source>
        <dbReference type="PROSITE-ProRule" id="PRU00259"/>
    </source>
</evidence>
<proteinExistence type="inferred from homology"/>
<accession>A0AA35TVI3</accession>
<organism evidence="5 6">
    <name type="scientific">Geodia barretti</name>
    <name type="common">Barrett's horny sponge</name>
    <dbReference type="NCBI Taxonomy" id="519541"/>
    <lineage>
        <taxon>Eukaryota</taxon>
        <taxon>Metazoa</taxon>
        <taxon>Porifera</taxon>
        <taxon>Demospongiae</taxon>
        <taxon>Heteroscleromorpha</taxon>
        <taxon>Tetractinellida</taxon>
        <taxon>Astrophorina</taxon>
        <taxon>Geodiidae</taxon>
        <taxon>Geodia</taxon>
    </lineage>
</organism>
<dbReference type="Proteomes" id="UP001174909">
    <property type="component" value="Unassembled WGS sequence"/>
</dbReference>
<dbReference type="PANTHER" id="PTHR23316">
    <property type="entry name" value="IMPORTIN ALPHA"/>
    <property type="match status" value="1"/>
</dbReference>
<evidence type="ECO:0000313" key="5">
    <source>
        <dbReference type="EMBL" id="CAI8054496.1"/>
    </source>
</evidence>
<dbReference type="PROSITE" id="PS50176">
    <property type="entry name" value="ARM_REPEAT"/>
    <property type="match status" value="2"/>
</dbReference>
<keyword evidence="6" id="KW-1185">Reference proteome</keyword>
<dbReference type="SUPFAM" id="SSF48371">
    <property type="entry name" value="ARM repeat"/>
    <property type="match status" value="1"/>
</dbReference>
<evidence type="ECO:0000256" key="3">
    <source>
        <dbReference type="ARBA" id="ARBA00022927"/>
    </source>
</evidence>
<evidence type="ECO:0000313" key="6">
    <source>
        <dbReference type="Proteomes" id="UP001174909"/>
    </source>
</evidence>
<feature type="non-terminal residue" evidence="5">
    <location>
        <position position="220"/>
    </location>
</feature>
<keyword evidence="2" id="KW-0813">Transport</keyword>
<dbReference type="EMBL" id="CASHTH010004185">
    <property type="protein sequence ID" value="CAI8054496.1"/>
    <property type="molecule type" value="Genomic_DNA"/>
</dbReference>
<dbReference type="SMART" id="SM00185">
    <property type="entry name" value="ARM"/>
    <property type="match status" value="3"/>
</dbReference>
<dbReference type="InterPro" id="IPR011989">
    <property type="entry name" value="ARM-like"/>
</dbReference>
<evidence type="ECO:0000256" key="2">
    <source>
        <dbReference type="ARBA" id="ARBA00022448"/>
    </source>
</evidence>
<keyword evidence="3" id="KW-0653">Protein transport</keyword>
<dbReference type="GO" id="GO:0015031">
    <property type="term" value="P:protein transport"/>
    <property type="evidence" value="ECO:0007669"/>
    <property type="project" value="UniProtKB-KW"/>
</dbReference>
<dbReference type="InterPro" id="IPR016024">
    <property type="entry name" value="ARM-type_fold"/>
</dbReference>
<dbReference type="AlphaFoldDB" id="A0AA35TVI3"/>
<comment type="caution">
    <text evidence="5">The sequence shown here is derived from an EMBL/GenBank/DDBJ whole genome shotgun (WGS) entry which is preliminary data.</text>
</comment>